<organism evidence="2 3">
    <name type="scientific">Bacillus cereus</name>
    <dbReference type="NCBI Taxonomy" id="1396"/>
    <lineage>
        <taxon>Bacteria</taxon>
        <taxon>Bacillati</taxon>
        <taxon>Bacillota</taxon>
        <taxon>Bacilli</taxon>
        <taxon>Bacillales</taxon>
        <taxon>Bacillaceae</taxon>
        <taxon>Bacillus</taxon>
        <taxon>Bacillus cereus group</taxon>
    </lineage>
</organism>
<protein>
    <submittedName>
        <fullName evidence="2">Transcriptional regulator</fullName>
    </submittedName>
</protein>
<dbReference type="Proteomes" id="UP000186535">
    <property type="component" value="Unassembled WGS sequence"/>
</dbReference>
<feature type="domain" description="HTH cro/C1-type" evidence="1">
    <location>
        <begin position="8"/>
        <end position="62"/>
    </location>
</feature>
<dbReference type="GO" id="GO:0003677">
    <property type="term" value="F:DNA binding"/>
    <property type="evidence" value="ECO:0007669"/>
    <property type="project" value="InterPro"/>
</dbReference>
<accession>A0A1C4DTS6</accession>
<dbReference type="Pfam" id="PF01381">
    <property type="entry name" value="HTH_3"/>
    <property type="match status" value="1"/>
</dbReference>
<evidence type="ECO:0000313" key="3">
    <source>
        <dbReference type="Proteomes" id="UP000186535"/>
    </source>
</evidence>
<dbReference type="SUPFAM" id="SSF47413">
    <property type="entry name" value="lambda repressor-like DNA-binding domains"/>
    <property type="match status" value="1"/>
</dbReference>
<dbReference type="SMART" id="SM00530">
    <property type="entry name" value="HTH_XRE"/>
    <property type="match status" value="1"/>
</dbReference>
<dbReference type="InterPro" id="IPR001387">
    <property type="entry name" value="Cro/C1-type_HTH"/>
</dbReference>
<dbReference type="RefSeq" id="WP_073519176.1">
    <property type="nucleotide sequence ID" value="NZ_MPOM01000070.1"/>
</dbReference>
<sequence>MKFDNERLSALLRSKKIKQSELAVTIKRAPSTVSSYVNGTGSPGVSALTAIAQALDTPIDSLLKTDEEVKIM</sequence>
<proteinExistence type="predicted"/>
<dbReference type="EMBL" id="MPON01000037">
    <property type="protein sequence ID" value="OKA30488.1"/>
    <property type="molecule type" value="Genomic_DNA"/>
</dbReference>
<evidence type="ECO:0000313" key="2">
    <source>
        <dbReference type="EMBL" id="OKA30488.1"/>
    </source>
</evidence>
<dbReference type="Gene3D" id="1.10.260.40">
    <property type="entry name" value="lambda repressor-like DNA-binding domains"/>
    <property type="match status" value="1"/>
</dbReference>
<comment type="caution">
    <text evidence="2">The sequence shown here is derived from an EMBL/GenBank/DDBJ whole genome shotgun (WGS) entry which is preliminary data.</text>
</comment>
<dbReference type="InterPro" id="IPR010982">
    <property type="entry name" value="Lambda_DNA-bd_dom_sf"/>
</dbReference>
<dbReference type="AlphaFoldDB" id="A0A1C4DTS6"/>
<dbReference type="PROSITE" id="PS50943">
    <property type="entry name" value="HTH_CROC1"/>
    <property type="match status" value="1"/>
</dbReference>
<reference evidence="2 3" key="1">
    <citation type="submission" date="2016-11" db="EMBL/GenBank/DDBJ databases">
        <title>Identification of Bacillus cereus isolated from egg-white.</title>
        <authorList>
            <person name="Soni A."/>
            <person name="Oey I."/>
            <person name="Silcock P."/>
            <person name="Bremer P."/>
        </authorList>
    </citation>
    <scope>NUCLEOTIDE SEQUENCE [LARGE SCALE GENOMIC DNA]</scope>
    <source>
        <strain evidence="2 3">NZAS03</strain>
    </source>
</reference>
<gene>
    <name evidence="2" type="ORF">BJR07_29920</name>
</gene>
<dbReference type="CDD" id="cd00093">
    <property type="entry name" value="HTH_XRE"/>
    <property type="match status" value="1"/>
</dbReference>
<evidence type="ECO:0000259" key="1">
    <source>
        <dbReference type="PROSITE" id="PS50943"/>
    </source>
</evidence>
<name>A0A1C4DTS6_BACCE</name>